<dbReference type="AlphaFoldDB" id="A0A7J8THM4"/>
<evidence type="ECO:0000313" key="2">
    <source>
        <dbReference type="Proteomes" id="UP000593561"/>
    </source>
</evidence>
<reference evidence="1 2" key="1">
    <citation type="journal article" date="2019" name="Genome Biol. Evol.">
        <title>Insights into the evolution of the New World diploid cottons (Gossypium, subgenus Houzingenia) based on genome sequencing.</title>
        <authorList>
            <person name="Grover C.E."/>
            <person name="Arick M.A. 2nd"/>
            <person name="Thrash A."/>
            <person name="Conover J.L."/>
            <person name="Sanders W.S."/>
            <person name="Peterson D.G."/>
            <person name="Frelichowski J.E."/>
            <person name="Scheffler J.A."/>
            <person name="Scheffler B.E."/>
            <person name="Wendel J.F."/>
        </authorList>
    </citation>
    <scope>NUCLEOTIDE SEQUENCE [LARGE SCALE GENOMIC DNA]</scope>
    <source>
        <strain evidence="1">27</strain>
        <tissue evidence="1">Leaf</tissue>
    </source>
</reference>
<evidence type="ECO:0000313" key="1">
    <source>
        <dbReference type="EMBL" id="MBA0637667.1"/>
    </source>
</evidence>
<accession>A0A7J8THM4</accession>
<gene>
    <name evidence="1" type="ORF">Godav_028809</name>
</gene>
<proteinExistence type="predicted"/>
<dbReference type="EMBL" id="JABFAC010248902">
    <property type="protein sequence ID" value="MBA0637667.1"/>
    <property type="molecule type" value="Genomic_DNA"/>
</dbReference>
<comment type="caution">
    <text evidence="1">The sequence shown here is derived from an EMBL/GenBank/DDBJ whole genome shotgun (WGS) entry which is preliminary data.</text>
</comment>
<organism evidence="1 2">
    <name type="scientific">Gossypium davidsonii</name>
    <name type="common">Davidson's cotton</name>
    <name type="synonym">Gossypium klotzschianum subsp. davidsonii</name>
    <dbReference type="NCBI Taxonomy" id="34287"/>
    <lineage>
        <taxon>Eukaryota</taxon>
        <taxon>Viridiplantae</taxon>
        <taxon>Streptophyta</taxon>
        <taxon>Embryophyta</taxon>
        <taxon>Tracheophyta</taxon>
        <taxon>Spermatophyta</taxon>
        <taxon>Magnoliopsida</taxon>
        <taxon>eudicotyledons</taxon>
        <taxon>Gunneridae</taxon>
        <taxon>Pentapetalae</taxon>
        <taxon>rosids</taxon>
        <taxon>malvids</taxon>
        <taxon>Malvales</taxon>
        <taxon>Malvaceae</taxon>
        <taxon>Malvoideae</taxon>
        <taxon>Gossypium</taxon>
    </lineage>
</organism>
<dbReference type="Proteomes" id="UP000593561">
    <property type="component" value="Unassembled WGS sequence"/>
</dbReference>
<keyword evidence="2" id="KW-1185">Reference proteome</keyword>
<name>A0A7J8THM4_GOSDV</name>
<sequence>MLNDITLQLGLPVDGSVVTRVVRIGDWSAIRHQLLGKVPDKFSGSRIEMKWLEDNLSHLNISSSAVER</sequence>
<protein>
    <submittedName>
        <fullName evidence="1">Uncharacterized protein</fullName>
    </submittedName>
</protein>